<gene>
    <name evidence="7" type="ORF">JCM15093_627</name>
</gene>
<dbReference type="Gene3D" id="3.90.1150.100">
    <property type="match status" value="1"/>
</dbReference>
<keyword evidence="4 7" id="KW-0808">Transferase</keyword>
<comment type="caution">
    <text evidence="7">The sequence shown here is derived from an EMBL/GenBank/DDBJ whole genome shotgun (WGS) entry which is preliminary data.</text>
</comment>
<evidence type="ECO:0000256" key="1">
    <source>
        <dbReference type="ARBA" id="ARBA00001933"/>
    </source>
</evidence>
<accession>A0A069CY67</accession>
<comment type="similarity">
    <text evidence="2">Belongs to the class-I pyridoxal-phosphate-dependent aminotransferase family.</text>
</comment>
<protein>
    <submittedName>
        <fullName evidence="7">Aspartate aminotransferase</fullName>
    </submittedName>
</protein>
<comment type="cofactor">
    <cofactor evidence="1">
        <name>pyridoxal 5'-phosphate</name>
        <dbReference type="ChEBI" id="CHEBI:597326"/>
    </cofactor>
</comment>
<dbReference type="Proteomes" id="UP000027601">
    <property type="component" value="Unassembled WGS sequence"/>
</dbReference>
<keyword evidence="5" id="KW-0663">Pyridoxal phosphate</keyword>
<dbReference type="GO" id="GO:0008483">
    <property type="term" value="F:transaminase activity"/>
    <property type="evidence" value="ECO:0007669"/>
    <property type="project" value="UniProtKB-KW"/>
</dbReference>
<evidence type="ECO:0000259" key="6">
    <source>
        <dbReference type="Pfam" id="PF00155"/>
    </source>
</evidence>
<dbReference type="eggNOG" id="COG0436">
    <property type="taxonomic scope" value="Bacteria"/>
</dbReference>
<evidence type="ECO:0000256" key="3">
    <source>
        <dbReference type="ARBA" id="ARBA00022576"/>
    </source>
</evidence>
<dbReference type="GO" id="GO:0030170">
    <property type="term" value="F:pyridoxal phosphate binding"/>
    <property type="evidence" value="ECO:0007669"/>
    <property type="project" value="InterPro"/>
</dbReference>
<dbReference type="Pfam" id="PF00155">
    <property type="entry name" value="Aminotran_1_2"/>
    <property type="match status" value="1"/>
</dbReference>
<dbReference type="InterPro" id="IPR004839">
    <property type="entry name" value="Aminotransferase_I/II_large"/>
</dbReference>
<sequence length="438" mass="48292">MRNTPISKSVIDKAIEKFAIADFSKATIREVKAIAAEAEEASGIEFIKMEMGVPGLPASAVGVQAEIEALQNGIASLYPDINGLPALKEEAARFVKAFINVDISPEGCVPVTGSMQGTFASFLTCSQCNPQKDTILFIDPGFPVQKQQLVVMGQKYETFDVYDFRGDKLKAKLEGYLQKGNISAIVYSNPNNPSWICLKDEELRIIGELATQYDVIVLEDLAYFAMDFRSDMGTPFQAPFQPSVAHYTDNYVLLISGSKAFSYAGQRIGVTCISDKLYHRAYPGFEVRYGGGTFGTVFIHRVLYALSSGTSHSAQYAMAAMMKAASNGEYKFLNEVKVYGQRAQKLKEIFLRYGFYLVYDNDLGDAVADGFYFTIGYPGMTSGVLAKELMYYGVSAISLVTTGSKQEGLRACTSFIKDHQYTQLEERMAIFAENHPVV</sequence>
<dbReference type="RefSeq" id="WP_024995657.1">
    <property type="nucleotide sequence ID" value="NZ_BAJS01000002.1"/>
</dbReference>
<dbReference type="AlphaFoldDB" id="A0A069CY67"/>
<dbReference type="CDD" id="cd00609">
    <property type="entry name" value="AAT_like"/>
    <property type="match status" value="1"/>
</dbReference>
<feature type="domain" description="Aminotransferase class I/classII large" evidence="6">
    <location>
        <begin position="59"/>
        <end position="350"/>
    </location>
</feature>
<name>A0A069CY67_9BACE</name>
<dbReference type="InterPro" id="IPR050596">
    <property type="entry name" value="AspAT/PAT-like"/>
</dbReference>
<dbReference type="InterPro" id="IPR015424">
    <property type="entry name" value="PyrdxlP-dep_Trfase"/>
</dbReference>
<dbReference type="EMBL" id="BAJS01000002">
    <property type="protein sequence ID" value="GAK35528.1"/>
    <property type="molecule type" value="Genomic_DNA"/>
</dbReference>
<evidence type="ECO:0000313" key="8">
    <source>
        <dbReference type="Proteomes" id="UP000027601"/>
    </source>
</evidence>
<dbReference type="InterPro" id="IPR015421">
    <property type="entry name" value="PyrdxlP-dep_Trfase_major"/>
</dbReference>
<dbReference type="Gene3D" id="6.10.120.10">
    <property type="entry name" value="Bacterial aspartate aminotransferase, helical domain"/>
    <property type="match status" value="1"/>
</dbReference>
<keyword evidence="3 7" id="KW-0032">Aminotransferase</keyword>
<dbReference type="STRING" id="1121097.GCA_000428125_01255"/>
<evidence type="ECO:0000313" key="7">
    <source>
        <dbReference type="EMBL" id="GAK35528.1"/>
    </source>
</evidence>
<keyword evidence="8" id="KW-1185">Reference proteome</keyword>
<reference evidence="7 8" key="1">
    <citation type="journal article" date="2015" name="Microbes Environ.">
        <title>Distribution and evolution of nitrogen fixation genes in the phylum bacteroidetes.</title>
        <authorList>
            <person name="Inoue J."/>
            <person name="Oshima K."/>
            <person name="Suda W."/>
            <person name="Sakamoto M."/>
            <person name="Iino T."/>
            <person name="Noda S."/>
            <person name="Hongoh Y."/>
            <person name="Hattori M."/>
            <person name="Ohkuma M."/>
        </authorList>
    </citation>
    <scope>NUCLEOTIDE SEQUENCE [LARGE SCALE GENOMIC DNA]</scope>
    <source>
        <strain evidence="7 8">JCM 15093</strain>
    </source>
</reference>
<proteinExistence type="inferred from homology"/>
<evidence type="ECO:0000256" key="2">
    <source>
        <dbReference type="ARBA" id="ARBA00007441"/>
    </source>
</evidence>
<dbReference type="PANTHER" id="PTHR46383:SF1">
    <property type="entry name" value="ASPARTATE AMINOTRANSFERASE"/>
    <property type="match status" value="1"/>
</dbReference>
<evidence type="ECO:0000256" key="5">
    <source>
        <dbReference type="ARBA" id="ARBA00022898"/>
    </source>
</evidence>
<dbReference type="Gene3D" id="3.40.640.10">
    <property type="entry name" value="Type I PLP-dependent aspartate aminotransferase-like (Major domain)"/>
    <property type="match status" value="1"/>
</dbReference>
<dbReference type="GO" id="GO:0006520">
    <property type="term" value="P:amino acid metabolic process"/>
    <property type="evidence" value="ECO:0007669"/>
    <property type="project" value="InterPro"/>
</dbReference>
<dbReference type="SUPFAM" id="SSF53383">
    <property type="entry name" value="PLP-dependent transferases"/>
    <property type="match status" value="1"/>
</dbReference>
<dbReference type="OrthoDB" id="1112781at2"/>
<evidence type="ECO:0000256" key="4">
    <source>
        <dbReference type="ARBA" id="ARBA00022679"/>
    </source>
</evidence>
<organism evidence="7 8">
    <name type="scientific">Bacteroides graminisolvens DSM 19988 = JCM 15093</name>
    <dbReference type="NCBI Taxonomy" id="1121097"/>
    <lineage>
        <taxon>Bacteria</taxon>
        <taxon>Pseudomonadati</taxon>
        <taxon>Bacteroidota</taxon>
        <taxon>Bacteroidia</taxon>
        <taxon>Bacteroidales</taxon>
        <taxon>Bacteroidaceae</taxon>
        <taxon>Bacteroides</taxon>
    </lineage>
</organism>
<dbReference type="PANTHER" id="PTHR46383">
    <property type="entry name" value="ASPARTATE AMINOTRANSFERASE"/>
    <property type="match status" value="1"/>
</dbReference>